<dbReference type="EMBL" id="JAHLQT010042967">
    <property type="protein sequence ID" value="KAG7155153.1"/>
    <property type="molecule type" value="Genomic_DNA"/>
</dbReference>
<reference evidence="1" key="1">
    <citation type="journal article" date="2021" name="Sci. Adv.">
        <title>The American lobster genome reveals insights on longevity, neural, and immune adaptations.</title>
        <authorList>
            <person name="Polinski J.M."/>
            <person name="Zimin A.V."/>
            <person name="Clark K.F."/>
            <person name="Kohn A.B."/>
            <person name="Sadowski N."/>
            <person name="Timp W."/>
            <person name="Ptitsyn A."/>
            <person name="Khanna P."/>
            <person name="Romanova D.Y."/>
            <person name="Williams P."/>
            <person name="Greenwood S.J."/>
            <person name="Moroz L.L."/>
            <person name="Walt D.R."/>
            <person name="Bodnar A.G."/>
        </authorList>
    </citation>
    <scope>NUCLEOTIDE SEQUENCE</scope>
    <source>
        <strain evidence="1">GMGI-L3</strain>
    </source>
</reference>
<evidence type="ECO:0000313" key="2">
    <source>
        <dbReference type="Proteomes" id="UP000747542"/>
    </source>
</evidence>
<sequence length="160" mass="16422">AAEVVDLAAAVITAVVADLEAVVDLAAAVITAVVADLEAVVDLAAAVITAVVADLEAVVDLAAAVITAVVADLEAVVDLAAAVITAVVVVAAAAEVASEHNYRGPIIIPSPGLYLLYIPEFQVHPGRSLIPVFTLQVLGGKGDHHLHHQQIKMLSHYMFV</sequence>
<evidence type="ECO:0000313" key="1">
    <source>
        <dbReference type="EMBL" id="KAG7155153.1"/>
    </source>
</evidence>
<name>A0A8J5MKS4_HOMAM</name>
<accession>A0A8J5MKS4</accession>
<proteinExistence type="predicted"/>
<organism evidence="1 2">
    <name type="scientific">Homarus americanus</name>
    <name type="common">American lobster</name>
    <dbReference type="NCBI Taxonomy" id="6706"/>
    <lineage>
        <taxon>Eukaryota</taxon>
        <taxon>Metazoa</taxon>
        <taxon>Ecdysozoa</taxon>
        <taxon>Arthropoda</taxon>
        <taxon>Crustacea</taxon>
        <taxon>Multicrustacea</taxon>
        <taxon>Malacostraca</taxon>
        <taxon>Eumalacostraca</taxon>
        <taxon>Eucarida</taxon>
        <taxon>Decapoda</taxon>
        <taxon>Pleocyemata</taxon>
        <taxon>Astacidea</taxon>
        <taxon>Nephropoidea</taxon>
        <taxon>Nephropidae</taxon>
        <taxon>Homarus</taxon>
    </lineage>
</organism>
<dbReference type="AlphaFoldDB" id="A0A8J5MKS4"/>
<comment type="caution">
    <text evidence="1">The sequence shown here is derived from an EMBL/GenBank/DDBJ whole genome shotgun (WGS) entry which is preliminary data.</text>
</comment>
<dbReference type="Proteomes" id="UP000747542">
    <property type="component" value="Unassembled WGS sequence"/>
</dbReference>
<keyword evidence="2" id="KW-1185">Reference proteome</keyword>
<protein>
    <submittedName>
        <fullName evidence="1">Uncharacterized protein</fullName>
    </submittedName>
</protein>
<feature type="non-terminal residue" evidence="1">
    <location>
        <position position="1"/>
    </location>
</feature>
<gene>
    <name evidence="1" type="ORF">Hamer_G025297</name>
</gene>